<dbReference type="CDD" id="cd03786">
    <property type="entry name" value="GTB_UDP-GlcNAc_2-Epimerase"/>
    <property type="match status" value="1"/>
</dbReference>
<dbReference type="Proteomes" id="UP000094313">
    <property type="component" value="Chromosome"/>
</dbReference>
<organism evidence="2 3">
    <name type="scientific">Pedobacter steynii</name>
    <dbReference type="NCBI Taxonomy" id="430522"/>
    <lineage>
        <taxon>Bacteria</taxon>
        <taxon>Pseudomonadati</taxon>
        <taxon>Bacteroidota</taxon>
        <taxon>Sphingobacteriia</taxon>
        <taxon>Sphingobacteriales</taxon>
        <taxon>Sphingobacteriaceae</taxon>
        <taxon>Pedobacter</taxon>
    </lineage>
</organism>
<dbReference type="InterPro" id="IPR029767">
    <property type="entry name" value="WecB-like"/>
</dbReference>
<dbReference type="InterPro" id="IPR003331">
    <property type="entry name" value="UDP_GlcNAc_Epimerase_2_dom"/>
</dbReference>
<dbReference type="InterPro" id="IPR020004">
    <property type="entry name" value="UDP-GlcNAc_Epase"/>
</dbReference>
<sequence length="389" mass="43228">MKICIATGTRAEYGLLKPLIDQIMLTAKYELQLLVTGAHLSPEFGLTYRLIEEDGLKINAKVEMLLSSDTSEGIVKSMGLGMIGFADALKNLQPDLIFILGDRYEMLALASAAVIFKIPIAHLHGGEITEGAYDDAIRHSITKMSTLHFTSTEEYRQRVIQMGEQPEMVFNVGAIGLDNIINLPLLTKEALAESLNVSFKKYNYLVTFHPETLSEQSVVLQFEILLDVINKDKDGFFIFTHANADTDGRVINKMIDAFVAQNPGKAVAFTTMGQLRYLSAMKYATGVIGNSSSGIIESASFKVPTVNIGDRQKGRIYGENVINVGVNKEEIERAFVKIKDEQYLLGLREIRNPYGIGNTSKEIMTILQKIDGFLPRNKTFYNIENEHAS</sequence>
<dbReference type="Pfam" id="PF02350">
    <property type="entry name" value="Epimerase_2"/>
    <property type="match status" value="1"/>
</dbReference>
<dbReference type="OrthoDB" id="9803238at2"/>
<dbReference type="PANTHER" id="PTHR43174:SF3">
    <property type="entry name" value="UDP-N-ACETYLGLUCOSAMINE 2-EPIMERASE"/>
    <property type="match status" value="1"/>
</dbReference>
<dbReference type="RefSeq" id="WP_069378605.1">
    <property type="nucleotide sequence ID" value="NZ_CP017141.1"/>
</dbReference>
<dbReference type="PANTHER" id="PTHR43174">
    <property type="entry name" value="UDP-N-ACETYLGLUCOSAMINE 2-EPIMERASE"/>
    <property type="match status" value="1"/>
</dbReference>
<dbReference type="EMBL" id="CP017141">
    <property type="protein sequence ID" value="AOM76912.1"/>
    <property type="molecule type" value="Genomic_DNA"/>
</dbReference>
<gene>
    <name evidence="2" type="ORF">BFS30_06855</name>
</gene>
<name>A0A1D7QE01_9SPHI</name>
<evidence type="ECO:0000313" key="2">
    <source>
        <dbReference type="EMBL" id="AOM76912.1"/>
    </source>
</evidence>
<dbReference type="GO" id="GO:0004553">
    <property type="term" value="F:hydrolase activity, hydrolyzing O-glycosyl compounds"/>
    <property type="evidence" value="ECO:0007669"/>
    <property type="project" value="InterPro"/>
</dbReference>
<reference evidence="2 3" key="1">
    <citation type="submission" date="2016-08" db="EMBL/GenBank/DDBJ databases">
        <authorList>
            <person name="Seilhamer J.J."/>
        </authorList>
    </citation>
    <scope>NUCLEOTIDE SEQUENCE [LARGE SCALE GENOMIC DNA]</scope>
    <source>
        <strain evidence="2 3">DX4</strain>
    </source>
</reference>
<dbReference type="Gene3D" id="3.40.50.2000">
    <property type="entry name" value="Glycogen Phosphorylase B"/>
    <property type="match status" value="2"/>
</dbReference>
<dbReference type="AlphaFoldDB" id="A0A1D7QE01"/>
<evidence type="ECO:0000313" key="3">
    <source>
        <dbReference type="Proteomes" id="UP000094313"/>
    </source>
</evidence>
<feature type="domain" description="UDP-N-acetylglucosamine 2-epimerase" evidence="1">
    <location>
        <begin position="28"/>
        <end position="367"/>
    </location>
</feature>
<protein>
    <submittedName>
        <fullName evidence="2">UDP-N-acetyl-D-glucosamine 2-epimerase, UDP-hydrolysing</fullName>
    </submittedName>
</protein>
<dbReference type="GO" id="GO:0006047">
    <property type="term" value="P:UDP-N-acetylglucosamine metabolic process"/>
    <property type="evidence" value="ECO:0007669"/>
    <property type="project" value="InterPro"/>
</dbReference>
<dbReference type="NCBIfam" id="TIGR03568">
    <property type="entry name" value="NeuC_NnaA"/>
    <property type="match status" value="1"/>
</dbReference>
<proteinExistence type="predicted"/>
<dbReference type="SUPFAM" id="SSF53756">
    <property type="entry name" value="UDP-Glycosyltransferase/glycogen phosphorylase"/>
    <property type="match status" value="1"/>
</dbReference>
<accession>A0A1D7QE01</accession>
<keyword evidence="3" id="KW-1185">Reference proteome</keyword>
<evidence type="ECO:0000259" key="1">
    <source>
        <dbReference type="Pfam" id="PF02350"/>
    </source>
</evidence>
<dbReference type="KEGG" id="psty:BFS30_06855"/>